<evidence type="ECO:0000256" key="2">
    <source>
        <dbReference type="ARBA" id="ARBA00008834"/>
    </source>
</evidence>
<keyword evidence="10" id="KW-0732">Signal</keyword>
<dbReference type="PROSITE" id="PS00502">
    <property type="entry name" value="POLYGALACTURONASE"/>
    <property type="match status" value="1"/>
</dbReference>
<dbReference type="FunFam" id="2.160.20.10:FF:000004">
    <property type="entry name" value="Pectin lyase-like superfamily protein"/>
    <property type="match status" value="1"/>
</dbReference>
<evidence type="ECO:0000256" key="7">
    <source>
        <dbReference type="ARBA" id="ARBA00023316"/>
    </source>
</evidence>
<evidence type="ECO:0000256" key="5">
    <source>
        <dbReference type="ARBA" id="ARBA00022801"/>
    </source>
</evidence>
<dbReference type="Gene3D" id="2.160.20.10">
    <property type="entry name" value="Single-stranded right-handed beta-helix, Pectin lyase-like"/>
    <property type="match status" value="1"/>
</dbReference>
<dbReference type="SUPFAM" id="SSF51126">
    <property type="entry name" value="Pectin lyase-like"/>
    <property type="match status" value="1"/>
</dbReference>
<proteinExistence type="inferred from homology"/>
<dbReference type="OrthoDB" id="1177184at2759"/>
<comment type="subcellular location">
    <subcellularLocation>
        <location evidence="1">Secreted</location>
        <location evidence="1">Cell wall</location>
    </subcellularLocation>
</comment>
<gene>
    <name evidence="11" type="ORF">PRUPE_4G228600</name>
</gene>
<keyword evidence="7" id="KW-0961">Cell wall biogenesis/degradation</keyword>
<evidence type="ECO:0000256" key="9">
    <source>
        <dbReference type="RuleBase" id="RU361169"/>
    </source>
</evidence>
<evidence type="ECO:0008006" key="13">
    <source>
        <dbReference type="Google" id="ProtNLM"/>
    </source>
</evidence>
<dbReference type="SMART" id="SM00710">
    <property type="entry name" value="PbH1"/>
    <property type="match status" value="5"/>
</dbReference>
<name>A0A251PPM9_PRUPE</name>
<keyword evidence="5 9" id="KW-0378">Hydrolase</keyword>
<accession>A0A251PPM9</accession>
<dbReference type="Gramene" id="ONI13539">
    <property type="protein sequence ID" value="ONI13539"/>
    <property type="gene ID" value="PRUPE_4G228600"/>
</dbReference>
<evidence type="ECO:0000313" key="11">
    <source>
        <dbReference type="EMBL" id="ONI13539.1"/>
    </source>
</evidence>
<evidence type="ECO:0000256" key="6">
    <source>
        <dbReference type="ARBA" id="ARBA00023295"/>
    </source>
</evidence>
<dbReference type="GO" id="GO:0005975">
    <property type="term" value="P:carbohydrate metabolic process"/>
    <property type="evidence" value="ECO:0007669"/>
    <property type="project" value="InterPro"/>
</dbReference>
<reference evidence="11 12" key="1">
    <citation type="journal article" date="2013" name="Nat. Genet.">
        <title>The high-quality draft genome of peach (Prunus persica) identifies unique patterns of genetic diversity, domestication and genome evolution.</title>
        <authorList>
            <consortium name="International Peach Genome Initiative"/>
            <person name="Verde I."/>
            <person name="Abbott A.G."/>
            <person name="Scalabrin S."/>
            <person name="Jung S."/>
            <person name="Shu S."/>
            <person name="Marroni F."/>
            <person name="Zhebentyayeva T."/>
            <person name="Dettori M.T."/>
            <person name="Grimwood J."/>
            <person name="Cattonaro F."/>
            <person name="Zuccolo A."/>
            <person name="Rossini L."/>
            <person name="Jenkins J."/>
            <person name="Vendramin E."/>
            <person name="Meisel L.A."/>
            <person name="Decroocq V."/>
            <person name="Sosinski B."/>
            <person name="Prochnik S."/>
            <person name="Mitros T."/>
            <person name="Policriti A."/>
            <person name="Cipriani G."/>
            <person name="Dondini L."/>
            <person name="Ficklin S."/>
            <person name="Goodstein D.M."/>
            <person name="Xuan P."/>
            <person name="Del Fabbro C."/>
            <person name="Aramini V."/>
            <person name="Copetti D."/>
            <person name="Gonzalez S."/>
            <person name="Horner D.S."/>
            <person name="Falchi R."/>
            <person name="Lucas S."/>
            <person name="Mica E."/>
            <person name="Maldonado J."/>
            <person name="Lazzari B."/>
            <person name="Bielenberg D."/>
            <person name="Pirona R."/>
            <person name="Miculan M."/>
            <person name="Barakat A."/>
            <person name="Testolin R."/>
            <person name="Stella A."/>
            <person name="Tartarini S."/>
            <person name="Tonutti P."/>
            <person name="Arus P."/>
            <person name="Orellana A."/>
            <person name="Wells C."/>
            <person name="Main D."/>
            <person name="Vizzotto G."/>
            <person name="Silva H."/>
            <person name="Salamini F."/>
            <person name="Schmutz J."/>
            <person name="Morgante M."/>
            <person name="Rokhsar D.S."/>
        </authorList>
    </citation>
    <scope>NUCLEOTIDE SEQUENCE [LARGE SCALE GENOMIC DNA]</scope>
    <source>
        <strain evidence="12">cv. Nemared</strain>
    </source>
</reference>
<organism evidence="11 12">
    <name type="scientific">Prunus persica</name>
    <name type="common">Peach</name>
    <name type="synonym">Amygdalus persica</name>
    <dbReference type="NCBI Taxonomy" id="3760"/>
    <lineage>
        <taxon>Eukaryota</taxon>
        <taxon>Viridiplantae</taxon>
        <taxon>Streptophyta</taxon>
        <taxon>Embryophyta</taxon>
        <taxon>Tracheophyta</taxon>
        <taxon>Spermatophyta</taxon>
        <taxon>Magnoliopsida</taxon>
        <taxon>eudicotyledons</taxon>
        <taxon>Gunneridae</taxon>
        <taxon>Pentapetalae</taxon>
        <taxon>rosids</taxon>
        <taxon>fabids</taxon>
        <taxon>Rosales</taxon>
        <taxon>Rosaceae</taxon>
        <taxon>Amygdaloideae</taxon>
        <taxon>Amygdaleae</taxon>
        <taxon>Prunus</taxon>
    </lineage>
</organism>
<comment type="similarity">
    <text evidence="2 9">Belongs to the glycosyl hydrolase 28 family.</text>
</comment>
<dbReference type="PANTHER" id="PTHR31375">
    <property type="match status" value="1"/>
</dbReference>
<dbReference type="InterPro" id="IPR000743">
    <property type="entry name" value="Glyco_hydro_28"/>
</dbReference>
<evidence type="ECO:0000256" key="10">
    <source>
        <dbReference type="SAM" id="SignalP"/>
    </source>
</evidence>
<keyword evidence="12" id="KW-1185">Reference proteome</keyword>
<dbReference type="Pfam" id="PF00295">
    <property type="entry name" value="Glyco_hydro_28"/>
    <property type="match status" value="1"/>
</dbReference>
<dbReference type="GO" id="GO:0071555">
    <property type="term" value="P:cell wall organization"/>
    <property type="evidence" value="ECO:0007669"/>
    <property type="project" value="UniProtKB-KW"/>
</dbReference>
<evidence type="ECO:0000256" key="3">
    <source>
        <dbReference type="ARBA" id="ARBA00022512"/>
    </source>
</evidence>
<evidence type="ECO:0000256" key="1">
    <source>
        <dbReference type="ARBA" id="ARBA00004191"/>
    </source>
</evidence>
<dbReference type="EMBL" id="CM007654">
    <property type="protein sequence ID" value="ONI13539.1"/>
    <property type="molecule type" value="Genomic_DNA"/>
</dbReference>
<feature type="active site" evidence="8">
    <location>
        <position position="243"/>
    </location>
</feature>
<dbReference type="SMR" id="A0A251PPM9"/>
<keyword evidence="3" id="KW-0134">Cell wall</keyword>
<keyword evidence="4" id="KW-0964">Secreted</keyword>
<dbReference type="AlphaFoldDB" id="A0A251PPM9"/>
<dbReference type="InterPro" id="IPR011050">
    <property type="entry name" value="Pectin_lyase_fold/virulence"/>
</dbReference>
<feature type="signal peptide" evidence="10">
    <location>
        <begin position="1"/>
        <end position="23"/>
    </location>
</feature>
<dbReference type="InterPro" id="IPR006626">
    <property type="entry name" value="PbH1"/>
</dbReference>
<evidence type="ECO:0000256" key="4">
    <source>
        <dbReference type="ARBA" id="ARBA00022525"/>
    </source>
</evidence>
<evidence type="ECO:0000256" key="8">
    <source>
        <dbReference type="PROSITE-ProRule" id="PRU10052"/>
    </source>
</evidence>
<protein>
    <recommendedName>
        <fullName evidence="13">Exopolygalacturonase-like</fullName>
    </recommendedName>
</protein>
<sequence length="400" mass="42899">MGSKFVQFVCLVFLLVSIVKVGAQQAVFDVMNHGGVTDGKTDNSKVFTDVWNQACQNNGGGVVLFPTGTYFVEPVVLYGGCKGPIGVQIEGTLLAPEELESSVDIDHWIAFQYVDNLVINGGGSLDGQGPSAWPFNDCLKNPQCKRLPTSLRLDFVTNASIDRITSINSKNVHINIFASQNITISNIKISAPGDSPNTDGIHLGSSHNIQILDSVIATGDDCISFSTGTNNVNISGVRCGPGHGISIGSLGKVDGDDVSFVDIRNCSFVGTQNGVRVKTWAPSEAGTVSHLNVENIEMDNVENPIIIDQQYCPSRSCNAEEFSKVQIKDVKFKNIWGTSSTKYVVTLKCSQTSPCQEIELTDINLNYNGLEGSGVSACSNVEVEAYGQQTPPACTEKIMM</sequence>
<dbReference type="InterPro" id="IPR012334">
    <property type="entry name" value="Pectin_lyas_fold"/>
</dbReference>
<dbReference type="Proteomes" id="UP000006882">
    <property type="component" value="Chromosome G4"/>
</dbReference>
<evidence type="ECO:0000313" key="12">
    <source>
        <dbReference type="Proteomes" id="UP000006882"/>
    </source>
</evidence>
<keyword evidence="6 9" id="KW-0326">Glycosidase</keyword>
<dbReference type="STRING" id="3760.A0A251PPM9"/>
<feature type="chain" id="PRO_5012897017" description="Exopolygalacturonase-like" evidence="10">
    <location>
        <begin position="24"/>
        <end position="400"/>
    </location>
</feature>
<dbReference type="GO" id="GO:0004650">
    <property type="term" value="F:polygalacturonase activity"/>
    <property type="evidence" value="ECO:0007669"/>
    <property type="project" value="InterPro"/>
</dbReference>